<gene>
    <name evidence="1" type="ORF">EVG20_g5470</name>
</gene>
<protein>
    <submittedName>
        <fullName evidence="1">Uncharacterized protein</fullName>
    </submittedName>
</protein>
<dbReference type="Proteomes" id="UP000298327">
    <property type="component" value="Unassembled WGS sequence"/>
</dbReference>
<evidence type="ECO:0000313" key="2">
    <source>
        <dbReference type="Proteomes" id="UP000298327"/>
    </source>
</evidence>
<name>A0A4Y9YST1_9AGAM</name>
<comment type="caution">
    <text evidence="1">The sequence shown here is derived from an EMBL/GenBank/DDBJ whole genome shotgun (WGS) entry which is preliminary data.</text>
</comment>
<proteinExistence type="predicted"/>
<organism evidence="1 2">
    <name type="scientific">Dentipellis fragilis</name>
    <dbReference type="NCBI Taxonomy" id="205917"/>
    <lineage>
        <taxon>Eukaryota</taxon>
        <taxon>Fungi</taxon>
        <taxon>Dikarya</taxon>
        <taxon>Basidiomycota</taxon>
        <taxon>Agaricomycotina</taxon>
        <taxon>Agaricomycetes</taxon>
        <taxon>Russulales</taxon>
        <taxon>Hericiaceae</taxon>
        <taxon>Dentipellis</taxon>
    </lineage>
</organism>
<accession>A0A4Y9YST1</accession>
<evidence type="ECO:0000313" key="1">
    <source>
        <dbReference type="EMBL" id="TFY65616.1"/>
    </source>
</evidence>
<sequence>MLGPAQNLEPPVHARLPRKNPDTLLFMRLAKPSDLLSARPGHTAIPCNKASLQQNGSWHYSRCYRADPDHLPSTMVFWTSRDVECLRCTPSYATLEA</sequence>
<dbReference type="AlphaFoldDB" id="A0A4Y9YST1"/>
<reference evidence="1 2" key="1">
    <citation type="submission" date="2019-02" db="EMBL/GenBank/DDBJ databases">
        <title>Genome sequencing of the rare red list fungi Dentipellis fragilis.</title>
        <authorList>
            <person name="Buettner E."/>
            <person name="Kellner H."/>
        </authorList>
    </citation>
    <scope>NUCLEOTIDE SEQUENCE [LARGE SCALE GENOMIC DNA]</scope>
    <source>
        <strain evidence="1 2">DSM 105465</strain>
    </source>
</reference>
<dbReference type="EMBL" id="SEOQ01000324">
    <property type="protein sequence ID" value="TFY65616.1"/>
    <property type="molecule type" value="Genomic_DNA"/>
</dbReference>
<keyword evidence="2" id="KW-1185">Reference proteome</keyword>